<sequence length="96" mass="11251">EPIDSSLGIDQFQSRSRSDPPFIHPSFLHPQRQDVLLRVCVCVYVYVCMWEYNMSASCYLNERTNDRYTTEMADYIDSFTDNQITVIAFAPPNLRF</sequence>
<dbReference type="Proteomes" id="UP000267606">
    <property type="component" value="Unassembled WGS sequence"/>
</dbReference>
<reference evidence="1 2" key="2">
    <citation type="submission" date="2018-11" db="EMBL/GenBank/DDBJ databases">
        <authorList>
            <consortium name="Pathogen Informatics"/>
        </authorList>
    </citation>
    <scope>NUCLEOTIDE SEQUENCE [LARGE SCALE GENOMIC DNA]</scope>
</reference>
<proteinExistence type="predicted"/>
<dbReference type="WBParaSite" id="OFLC_0001442201-mRNA-1">
    <property type="protein sequence ID" value="OFLC_0001442201-mRNA-1"/>
    <property type="gene ID" value="OFLC_0001442201"/>
</dbReference>
<dbReference type="EMBL" id="UZAJ01040836">
    <property type="protein sequence ID" value="VDP16953.1"/>
    <property type="molecule type" value="Genomic_DNA"/>
</dbReference>
<gene>
    <name evidence="1" type="ORF">OFLC_LOCUS14414</name>
</gene>
<organism evidence="3">
    <name type="scientific">Onchocerca flexuosa</name>
    <dbReference type="NCBI Taxonomy" id="387005"/>
    <lineage>
        <taxon>Eukaryota</taxon>
        <taxon>Metazoa</taxon>
        <taxon>Ecdysozoa</taxon>
        <taxon>Nematoda</taxon>
        <taxon>Chromadorea</taxon>
        <taxon>Rhabditida</taxon>
        <taxon>Spirurina</taxon>
        <taxon>Spiruromorpha</taxon>
        <taxon>Filarioidea</taxon>
        <taxon>Onchocercidae</taxon>
        <taxon>Onchocerca</taxon>
    </lineage>
</organism>
<dbReference type="AlphaFoldDB" id="A0A183I3V2"/>
<reference evidence="3" key="1">
    <citation type="submission" date="2016-06" db="UniProtKB">
        <authorList>
            <consortium name="WormBaseParasite"/>
        </authorList>
    </citation>
    <scope>IDENTIFICATION</scope>
</reference>
<name>A0A183I3V2_9BILA</name>
<evidence type="ECO:0000313" key="1">
    <source>
        <dbReference type="EMBL" id="VDP16953.1"/>
    </source>
</evidence>
<protein>
    <submittedName>
        <fullName evidence="3">SLC12 domain-containing protein</fullName>
    </submittedName>
</protein>
<evidence type="ECO:0000313" key="2">
    <source>
        <dbReference type="Proteomes" id="UP000267606"/>
    </source>
</evidence>
<accession>A0A183I3V2</accession>
<keyword evidence="2" id="KW-1185">Reference proteome</keyword>
<evidence type="ECO:0000313" key="3">
    <source>
        <dbReference type="WBParaSite" id="OFLC_0001442201-mRNA-1"/>
    </source>
</evidence>